<name>A0A5R9PH99_9GAMM</name>
<dbReference type="Proteomes" id="UP000308508">
    <property type="component" value="Unassembled WGS sequence"/>
</dbReference>
<evidence type="ECO:0000313" key="1">
    <source>
        <dbReference type="EMBL" id="TLX22586.1"/>
    </source>
</evidence>
<accession>A0A5R9PH99</accession>
<gene>
    <name evidence="1" type="ORF">E5S66_00705</name>
</gene>
<evidence type="ECO:0000313" key="2">
    <source>
        <dbReference type="Proteomes" id="UP000308508"/>
    </source>
</evidence>
<dbReference type="STRING" id="1123377.GCA_000423885_02724"/>
<protein>
    <submittedName>
        <fullName evidence="1">META domain-containing protein</fullName>
    </submittedName>
</protein>
<dbReference type="AlphaFoldDB" id="A0A5R9PH99"/>
<dbReference type="EMBL" id="SROY01000001">
    <property type="protein sequence ID" value="TLX22586.1"/>
    <property type="molecule type" value="Genomic_DNA"/>
</dbReference>
<comment type="caution">
    <text evidence="1">The sequence shown here is derived from an EMBL/GenBank/DDBJ whole genome shotgun (WGS) entry which is preliminary data.</text>
</comment>
<reference evidence="1 2" key="1">
    <citation type="submission" date="2019-04" db="EMBL/GenBank/DDBJ databases">
        <authorList>
            <person name="Grouzdev D.S."/>
            <person name="Nazina T.N."/>
        </authorList>
    </citation>
    <scope>NUCLEOTIDE SEQUENCE [LARGE SCALE GENOMIC DNA]</scope>
    <source>
        <strain evidence="1 2">SHC 3-19</strain>
    </source>
</reference>
<proteinExistence type="predicted"/>
<sequence length="230" mass="23551">MAAALHPGPPLYRIRDLPHRAGRGAAAVVAGGPVSGANRGGKVVRKVSMIALPGLLLAGCQPAVAPAAVPAPTLEAQSVTPPPAQMQQATPAPAGALHAVLALTRHHWRLVAAVDAGGRRIDALFVRPQLPVQLDFNASLVSVGNACNVMSARHAPSADSLLVEPFSVAMTPCADPALGRLDGQVANRLQGRLAMRFEQAQPPRLVLVNAAGDVFSFDGVDDARVAPAGG</sequence>
<keyword evidence="2" id="KW-1185">Reference proteome</keyword>
<organism evidence="1 2">
    <name type="scientific">Thermomonas fusca</name>
    <dbReference type="NCBI Taxonomy" id="215690"/>
    <lineage>
        <taxon>Bacteria</taxon>
        <taxon>Pseudomonadati</taxon>
        <taxon>Pseudomonadota</taxon>
        <taxon>Gammaproteobacteria</taxon>
        <taxon>Lysobacterales</taxon>
        <taxon>Lysobacteraceae</taxon>
        <taxon>Thermomonas</taxon>
    </lineage>
</organism>
<dbReference type="Gene3D" id="2.40.128.270">
    <property type="match status" value="1"/>
</dbReference>
<dbReference type="InterPro" id="IPR038670">
    <property type="entry name" value="HslJ-like_sf"/>
</dbReference>